<keyword evidence="21" id="KW-1185">Reference proteome</keyword>
<dbReference type="Proteomes" id="UP000292702">
    <property type="component" value="Unassembled WGS sequence"/>
</dbReference>
<dbReference type="PANTHER" id="PTHR10571">
    <property type="entry name" value="UDP-N-ACETYLGLUCOSAMINE--DOLICHYL-PHOSPHATE N-ACETYLGLUCOSAMINEPHOSPHOTRANSFERASE"/>
    <property type="match status" value="1"/>
</dbReference>
<evidence type="ECO:0000256" key="14">
    <source>
        <dbReference type="ARBA" id="ARBA00023136"/>
    </source>
</evidence>
<feature type="transmembrane region" description="Helical" evidence="19">
    <location>
        <begin position="193"/>
        <end position="211"/>
    </location>
</feature>
<dbReference type="CDD" id="cd06855">
    <property type="entry name" value="GT_GPT_euk"/>
    <property type="match status" value="1"/>
</dbReference>
<dbReference type="AlphaFoldDB" id="A0A4R0RPG4"/>
<gene>
    <name evidence="20" type="primary">ALG7</name>
    <name evidence="20" type="ORF">EIP91_009096</name>
</gene>
<dbReference type="Pfam" id="PF00953">
    <property type="entry name" value="Glycos_transf_4"/>
    <property type="match status" value="1"/>
</dbReference>
<feature type="transmembrane region" description="Helical" evidence="19">
    <location>
        <begin position="37"/>
        <end position="56"/>
    </location>
</feature>
<sequence length="555" mass="61272">MALAQRGLSTAVLSVLIPFGSWLLIRSLLDPVPPIPALIASLGYAIFAFLAVAYLIPRLGPSFVKANLKGRDLLKTYDTPIPESQGLICAAVYILFLILFIPFAFSDVVLNLRGPESHKPTEGIVVPEFPHHKLSVYLSSLLSLLIATLLGFLDDVFDIRWRHKLPIPIIASIPLLMVYYAEQGNTNIVVPIPLRFLFGTLLNLGPLYYVYMSLLSTFSTNSFNILAGINGSEASQALIIAISVILNDLLYLPWPFGFHIPLHLLGSQSEIDFGGVYKAGMAYGSMELVERHLFSLCFMLPLVGVCAGFLYHNWYPARAFPGDTLCYVTGMAFAVVGIQAHFSKTLLLFFIPQIFNFLLSCPQLFGFVPCPRHRVPRFNKDTGLLYPSKAVFEKRPPSRLASLMLKTLAALHLVELSVNETGQQEVTNLTILNVFLVQLGPMKEVTLVKVLICSQIAGSVFAFFVRYGLAGLVHVNPAFLRTTRLSVYNIRTMFGIPFFSLGLGLNASPRPVVLGRAYASSAFYGLLSWDCWSVVIPVIRGSVAPARVEQGLEYF</sequence>
<feature type="transmembrane region" description="Helical" evidence="19">
    <location>
        <begin position="293"/>
        <end position="312"/>
    </location>
</feature>
<evidence type="ECO:0000256" key="12">
    <source>
        <dbReference type="ARBA" id="ARBA00022842"/>
    </source>
</evidence>
<evidence type="ECO:0000256" key="19">
    <source>
        <dbReference type="SAM" id="Phobius"/>
    </source>
</evidence>
<feature type="transmembrane region" description="Helical" evidence="19">
    <location>
        <begin position="324"/>
        <end position="342"/>
    </location>
</feature>
<keyword evidence="12" id="KW-0460">Magnesium</keyword>
<comment type="catalytic activity">
    <reaction evidence="18">
        <text>a di-trans,poly-cis-dolichyl phosphate + UDP-N-acetyl-alpha-D-glucosamine = an N-acetyl-alpha-D-glucosaminyl-diphospho-di-trans,poly-cis-dolichol + UMP</text>
        <dbReference type="Rhea" id="RHEA:13289"/>
        <dbReference type="Rhea" id="RHEA-COMP:19498"/>
        <dbReference type="Rhea" id="RHEA-COMP:19507"/>
        <dbReference type="ChEBI" id="CHEBI:57683"/>
        <dbReference type="ChEBI" id="CHEBI:57705"/>
        <dbReference type="ChEBI" id="CHEBI:57865"/>
        <dbReference type="ChEBI" id="CHEBI:58427"/>
        <dbReference type="EC" id="2.7.8.15"/>
    </reaction>
    <physiologicalReaction direction="left-to-right" evidence="18">
        <dbReference type="Rhea" id="RHEA:13290"/>
    </physiologicalReaction>
</comment>
<dbReference type="PANTHER" id="PTHR10571:SF0">
    <property type="entry name" value="UDP-N-ACETYLGLUCOSAMINE--DOLICHYL-PHOSPHATE N-ACETYLGLUCOSAMINEPHOSPHOTRANSFERASE"/>
    <property type="match status" value="1"/>
</dbReference>
<evidence type="ECO:0000256" key="10">
    <source>
        <dbReference type="ARBA" id="ARBA00022723"/>
    </source>
</evidence>
<feature type="transmembrane region" description="Helical" evidence="19">
    <location>
        <begin position="134"/>
        <end position="153"/>
    </location>
</feature>
<evidence type="ECO:0000256" key="17">
    <source>
        <dbReference type="ARBA" id="ARBA00044717"/>
    </source>
</evidence>
<comment type="similarity">
    <text evidence="4">Belongs to the glycosyltransferase 4 family.</text>
</comment>
<keyword evidence="13 19" id="KW-1133">Transmembrane helix</keyword>
<evidence type="ECO:0000256" key="11">
    <source>
        <dbReference type="ARBA" id="ARBA00022824"/>
    </source>
</evidence>
<feature type="transmembrane region" description="Helical" evidence="19">
    <location>
        <begin position="165"/>
        <end position="181"/>
    </location>
</feature>
<keyword evidence="14 19" id="KW-0472">Membrane</keyword>
<evidence type="ECO:0000313" key="21">
    <source>
        <dbReference type="Proteomes" id="UP000292702"/>
    </source>
</evidence>
<dbReference type="GO" id="GO:0005789">
    <property type="term" value="C:endoplasmic reticulum membrane"/>
    <property type="evidence" value="ECO:0007669"/>
    <property type="project" value="UniProtKB-SubCell"/>
</dbReference>
<name>A0A4R0RPG4_9APHY</name>
<feature type="transmembrane region" description="Helical" evidence="19">
    <location>
        <begin position="348"/>
        <end position="368"/>
    </location>
</feature>
<comment type="cofactor">
    <cofactor evidence="1">
        <name>Mg(2+)</name>
        <dbReference type="ChEBI" id="CHEBI:18420"/>
    </cofactor>
</comment>
<dbReference type="EMBL" id="RWJN01000051">
    <property type="protein sequence ID" value="TCD69033.1"/>
    <property type="molecule type" value="Genomic_DNA"/>
</dbReference>
<feature type="transmembrane region" description="Helical" evidence="19">
    <location>
        <begin position="446"/>
        <end position="465"/>
    </location>
</feature>
<evidence type="ECO:0000256" key="4">
    <source>
        <dbReference type="ARBA" id="ARBA00009317"/>
    </source>
</evidence>
<keyword evidence="7" id="KW-0328">Glycosyltransferase</keyword>
<dbReference type="STRING" id="92696.A0A4R0RPG4"/>
<dbReference type="GO" id="GO:0003975">
    <property type="term" value="F:UDP-N-acetylglucosamine-dolichyl-phosphate N-acetylglucosaminephosphotransferase activity"/>
    <property type="evidence" value="ECO:0007669"/>
    <property type="project" value="UniProtKB-EC"/>
</dbReference>
<keyword evidence="9 19" id="KW-0812">Transmembrane</keyword>
<evidence type="ECO:0000256" key="13">
    <source>
        <dbReference type="ARBA" id="ARBA00022989"/>
    </source>
</evidence>
<feature type="transmembrane region" description="Helical" evidence="19">
    <location>
        <begin position="7"/>
        <end position="25"/>
    </location>
</feature>
<keyword evidence="10" id="KW-0479">Metal-binding</keyword>
<evidence type="ECO:0000256" key="9">
    <source>
        <dbReference type="ARBA" id="ARBA00022692"/>
    </source>
</evidence>
<evidence type="ECO:0000313" key="20">
    <source>
        <dbReference type="EMBL" id="TCD69033.1"/>
    </source>
</evidence>
<evidence type="ECO:0000256" key="7">
    <source>
        <dbReference type="ARBA" id="ARBA00022676"/>
    </source>
</evidence>
<evidence type="ECO:0000256" key="6">
    <source>
        <dbReference type="ARBA" id="ARBA00017659"/>
    </source>
</evidence>
<accession>A0A4R0RPG4</accession>
<feature type="transmembrane region" description="Helical" evidence="19">
    <location>
        <begin position="87"/>
        <end position="105"/>
    </location>
</feature>
<dbReference type="GO" id="GO:0046872">
    <property type="term" value="F:metal ion binding"/>
    <property type="evidence" value="ECO:0007669"/>
    <property type="project" value="UniProtKB-KW"/>
</dbReference>
<evidence type="ECO:0000256" key="8">
    <source>
        <dbReference type="ARBA" id="ARBA00022679"/>
    </source>
</evidence>
<comment type="pathway">
    <text evidence="3">Protein modification; protein glycosylation.</text>
</comment>
<feature type="transmembrane region" description="Helical" evidence="19">
    <location>
        <begin position="485"/>
        <end position="505"/>
    </location>
</feature>
<dbReference type="InterPro" id="IPR033895">
    <property type="entry name" value="GPT"/>
</dbReference>
<evidence type="ECO:0000256" key="15">
    <source>
        <dbReference type="ARBA" id="ARBA00029567"/>
    </source>
</evidence>
<dbReference type="OrthoDB" id="10262326at2759"/>
<comment type="subcellular location">
    <subcellularLocation>
        <location evidence="2">Endoplasmic reticulum membrane</location>
        <topology evidence="2">Multi-pass membrane protein</topology>
    </subcellularLocation>
</comment>
<evidence type="ECO:0000256" key="3">
    <source>
        <dbReference type="ARBA" id="ARBA00004922"/>
    </source>
</evidence>
<proteinExistence type="inferred from homology"/>
<comment type="function">
    <text evidence="17">UDP-N-acetylglucosamine--dolichyl-phosphate N-acetylglucosaminephosphotransferase that operates in the biosynthetic pathway of dolichol-linked oligosaccharides, the glycan precursors employed in protein asparagine (N)-glycosylation. The assembly of dolichol-linked oligosaccharides begins on the cytosolic side of the endoplasmic reticulum membrane and finishes in its lumen. The sequential addition of sugars to dolichol pyrophosphate produces dolichol-linked oligosaccharides containing fourteen sugars, including two GlcNAcs, nine mannoses and three glucoses. Once assembled, the oligosaccharide is transferred from the lipid to nascent proteins by oligosaccharyltransferases. Catalyzes the initial step of dolichol-linked oligosaccharide biosynthesis, transfering GlcNAc-1-P from cytosolic UDP-GlcNAc onto the carrier lipid dolichyl phosphate (P-dolichol), yielding GlcNAc-P-P-dolichol embedded in the cytoplasmic leaflet of the endoplasmic reticulum membrane.</text>
</comment>
<evidence type="ECO:0000256" key="2">
    <source>
        <dbReference type="ARBA" id="ARBA00004477"/>
    </source>
</evidence>
<evidence type="ECO:0000256" key="1">
    <source>
        <dbReference type="ARBA" id="ARBA00001946"/>
    </source>
</evidence>
<dbReference type="EC" id="2.7.8.15" evidence="5"/>
<dbReference type="UniPathway" id="UPA00378"/>
<dbReference type="GO" id="GO:0006488">
    <property type="term" value="P:dolichol-linked oligosaccharide biosynthetic process"/>
    <property type="evidence" value="ECO:0007669"/>
    <property type="project" value="InterPro"/>
</dbReference>
<evidence type="ECO:0000256" key="18">
    <source>
        <dbReference type="ARBA" id="ARBA00045078"/>
    </source>
</evidence>
<keyword evidence="8" id="KW-0808">Transferase</keyword>
<evidence type="ECO:0000256" key="16">
    <source>
        <dbReference type="ARBA" id="ARBA00033238"/>
    </source>
</evidence>
<protein>
    <recommendedName>
        <fullName evidence="6">UDP-N-acetylglucosamine--dolichyl-phosphate N-acetylglucosaminephosphotransferase</fullName>
        <ecNumber evidence="5">2.7.8.15</ecNumber>
    </recommendedName>
    <alternativeName>
        <fullName evidence="15">GlcNAc-1-P transferase</fullName>
    </alternativeName>
    <alternativeName>
        <fullName evidence="16">N-acetylglucosamine-1-phosphate transferase</fullName>
    </alternativeName>
</protein>
<keyword evidence="11" id="KW-0256">Endoplasmic reticulum</keyword>
<evidence type="ECO:0000256" key="5">
    <source>
        <dbReference type="ARBA" id="ARBA00013225"/>
    </source>
</evidence>
<dbReference type="GO" id="GO:0016757">
    <property type="term" value="F:glycosyltransferase activity"/>
    <property type="evidence" value="ECO:0007669"/>
    <property type="project" value="UniProtKB-KW"/>
</dbReference>
<dbReference type="InterPro" id="IPR000715">
    <property type="entry name" value="Glycosyl_transferase_4"/>
</dbReference>
<comment type="caution">
    <text evidence="20">The sequence shown here is derived from an EMBL/GenBank/DDBJ whole genome shotgun (WGS) entry which is preliminary data.</text>
</comment>
<reference evidence="20 21" key="1">
    <citation type="submission" date="2018-11" db="EMBL/GenBank/DDBJ databases">
        <title>Genome assembly of Steccherinum ochraceum LE-BIN_3174, the white-rot fungus of the Steccherinaceae family (The Residual Polyporoid clade, Polyporales, Basidiomycota).</title>
        <authorList>
            <person name="Fedorova T.V."/>
            <person name="Glazunova O.A."/>
            <person name="Landesman E.O."/>
            <person name="Moiseenko K.V."/>
            <person name="Psurtseva N.V."/>
            <person name="Savinova O.S."/>
            <person name="Shakhova N.V."/>
            <person name="Tyazhelova T.V."/>
            <person name="Vasina D.V."/>
        </authorList>
    </citation>
    <scope>NUCLEOTIDE SEQUENCE [LARGE SCALE GENOMIC DNA]</scope>
    <source>
        <strain evidence="20 21">LE-BIN_3174</strain>
    </source>
</reference>
<organism evidence="20 21">
    <name type="scientific">Steccherinum ochraceum</name>
    <dbReference type="NCBI Taxonomy" id="92696"/>
    <lineage>
        <taxon>Eukaryota</taxon>
        <taxon>Fungi</taxon>
        <taxon>Dikarya</taxon>
        <taxon>Basidiomycota</taxon>
        <taxon>Agaricomycotina</taxon>
        <taxon>Agaricomycetes</taxon>
        <taxon>Polyporales</taxon>
        <taxon>Steccherinaceae</taxon>
        <taxon>Steccherinum</taxon>
    </lineage>
</organism>